<proteinExistence type="predicted"/>
<keyword evidence="2" id="KW-0344">Guanine-nucleotide releasing factor</keyword>
<dbReference type="FunFam" id="1.20.900.10:FF:000028">
    <property type="entry name" value="Puratrophin-1-like, isoform D"/>
    <property type="match status" value="1"/>
</dbReference>
<dbReference type="Pfam" id="PF22697">
    <property type="entry name" value="SOS1_NGEF_PH"/>
    <property type="match status" value="1"/>
</dbReference>
<feature type="domain" description="PH" evidence="4">
    <location>
        <begin position="793"/>
        <end position="900"/>
    </location>
</feature>
<dbReference type="SMART" id="SM00325">
    <property type="entry name" value="RhoGEF"/>
    <property type="match status" value="1"/>
</dbReference>
<dbReference type="InterPro" id="IPR052231">
    <property type="entry name" value="Rho_GEF_signaling-related"/>
</dbReference>
<feature type="region of interest" description="Disordered" evidence="3">
    <location>
        <begin position="1"/>
        <end position="101"/>
    </location>
</feature>
<dbReference type="SMART" id="SM00233">
    <property type="entry name" value="PH"/>
    <property type="match status" value="1"/>
</dbReference>
<dbReference type="Pfam" id="PF00621">
    <property type="entry name" value="RhoGEF"/>
    <property type="match status" value="1"/>
</dbReference>
<dbReference type="InterPro" id="IPR011993">
    <property type="entry name" value="PH-like_dom_sf"/>
</dbReference>
<dbReference type="InterPro" id="IPR055251">
    <property type="entry name" value="SOS1_NGEF_PH"/>
</dbReference>
<evidence type="ECO:0000313" key="7">
    <source>
        <dbReference type="Proteomes" id="UP000710432"/>
    </source>
</evidence>
<evidence type="ECO:0000259" key="5">
    <source>
        <dbReference type="PROSITE" id="PS50010"/>
    </source>
</evidence>
<dbReference type="GO" id="GO:0005085">
    <property type="term" value="F:guanyl-nucleotide exchange factor activity"/>
    <property type="evidence" value="ECO:0007669"/>
    <property type="project" value="UniProtKB-KW"/>
</dbReference>
<feature type="region of interest" description="Disordered" evidence="3">
    <location>
        <begin position="118"/>
        <end position="140"/>
    </location>
</feature>
<dbReference type="CDD" id="cd13242">
    <property type="entry name" value="PH_puratrophin-1"/>
    <property type="match status" value="1"/>
</dbReference>
<feature type="domain" description="DH" evidence="5">
    <location>
        <begin position="605"/>
        <end position="781"/>
    </location>
</feature>
<dbReference type="PROSITE" id="PS50003">
    <property type="entry name" value="PH_DOMAIN"/>
    <property type="match status" value="1"/>
</dbReference>
<dbReference type="PROSITE" id="PS50010">
    <property type="entry name" value="DH_2"/>
    <property type="match status" value="1"/>
</dbReference>
<dbReference type="InterPro" id="IPR035899">
    <property type="entry name" value="DBL_dom_sf"/>
</dbReference>
<organism evidence="6 7">
    <name type="scientific">Microtus ochrogaster</name>
    <name type="common">Prairie vole</name>
    <dbReference type="NCBI Taxonomy" id="79684"/>
    <lineage>
        <taxon>Eukaryota</taxon>
        <taxon>Metazoa</taxon>
        <taxon>Chordata</taxon>
        <taxon>Craniata</taxon>
        <taxon>Vertebrata</taxon>
        <taxon>Euteleostomi</taxon>
        <taxon>Mammalia</taxon>
        <taxon>Eutheria</taxon>
        <taxon>Euarchontoglires</taxon>
        <taxon>Glires</taxon>
        <taxon>Rodentia</taxon>
        <taxon>Myomorpha</taxon>
        <taxon>Muroidea</taxon>
        <taxon>Cricetidae</taxon>
        <taxon>Arvicolinae</taxon>
        <taxon>Microtus</taxon>
    </lineage>
</organism>
<dbReference type="SUPFAM" id="SSF48065">
    <property type="entry name" value="DBL homology domain (DH-domain)"/>
    <property type="match status" value="1"/>
</dbReference>
<feature type="compositionally biased region" description="Low complexity" evidence="3">
    <location>
        <begin position="1032"/>
        <end position="1050"/>
    </location>
</feature>
<feature type="compositionally biased region" description="Gly residues" evidence="3">
    <location>
        <begin position="125"/>
        <end position="134"/>
    </location>
</feature>
<dbReference type="Gene3D" id="1.20.900.10">
    <property type="entry name" value="Dbl homology (DH) domain"/>
    <property type="match status" value="1"/>
</dbReference>
<accession>A0A8J6GLC7</accession>
<dbReference type="FunFam" id="2.30.29.30:FF:000078">
    <property type="entry name" value="Guanine nucleotide exchange factor DBS"/>
    <property type="match status" value="1"/>
</dbReference>
<feature type="compositionally biased region" description="Basic and acidic residues" evidence="3">
    <location>
        <begin position="67"/>
        <end position="77"/>
    </location>
</feature>
<gene>
    <name evidence="6" type="ORF">LTLLF_141025</name>
</gene>
<sequence length="1083" mass="119768">MEGPLESGDVPPDSQGLAADGRFAVCGFGNTQEEEEPAHQIQSMDPRPSTPTGETRGRGLQGGSLSEKPKSLPEQRAADGSGDCQRNVLGGLPAQSEEPSLSGVENLLYPVCSHVSLTQGENDSQGGGSIGDPGPGKELPAVVSPLSEMPSKLLEAAQDLTWELLASGMAALPGVGLNFGSLQQAAPGAVQQVLLVGKMPEEMPPALQCLETLQQKCQETCALLQGVIDSMKALRQPMASGEVAQLLQQARSLMQRVLDSPQLSWLQSQGSLELAQLKQGMPEVILSPDYRSSVDKADELYGEVDELLHQLTLQSNQRVQALELLQMLEAQEGGLHQIEVWLEEVGWPGLVEPGEPSLDMLLQAQGPFQELDQIAQEQVKQGEKLLQPLADCEAAELGPLGKRFLTLRSQLTEFSRALTQRRQRLADAEKLFQFFKQATTWIEEGQRVLTELEQEHPEVVLQRLQLHWTRHPDLPPAHFRKMWALATGLGSEVIRQECRWAWAQCQDTWLALDQKLEAALKPPSVNSTATLRARRAPARPTIPPLRKAYSFDRNLGQHLGVAVHYGHYATTVSDSHRPEAGGGVRPRSSPPVPLSSSSDFRNPNRLQLVLAEMVATEREYVRALDYTMQNYFPELDRPDVPQGLRGQRAHLFGNLEKLRDFHYHFFLRELEACTRHPPRVAYAFLRHRVQFGMYALYSKNKPRSDALMSSYGHTFFKEKQQALGDHLDLASYLLKPIQRMSKYALLLQELARACGGPAQELGALQAAQSLVHFQLRHGNDLLAMDAIQGCDVNLKEQGQLVRQDEFTVRAGRHKACRRVFLFEELLLFSKPRRGPAGVDIFTYKRSFKMADLGLTECCGESKLRFEIWFRRRKARDLFVLQASDVATKQAWTADISRLLWRQAVHNKEVRMAEMASMGVGNKAFWDIAPSEEAISDRNIDYVLKRQGVRSRASIAVAPFEYDNPYMGALSSLPGDRASCSVVGSLNLHLYRDPALLGVPWCLYPPNFPEEAALEAEAELGSYPSLTPEDSEVSSQCPSASGSSGSDSSCVSGQTLTRGLEDLSCVSAISCLMLAHPSLTYPGQ</sequence>
<dbReference type="SUPFAM" id="SSF50729">
    <property type="entry name" value="PH domain-like"/>
    <property type="match status" value="1"/>
</dbReference>
<dbReference type="Gene3D" id="2.30.29.30">
    <property type="entry name" value="Pleckstrin-homology domain (PH domain)/Phosphotyrosine-binding domain (PTB)"/>
    <property type="match status" value="1"/>
</dbReference>
<keyword evidence="1" id="KW-0597">Phosphoprotein</keyword>
<dbReference type="Proteomes" id="UP000710432">
    <property type="component" value="Unassembled WGS sequence"/>
</dbReference>
<dbReference type="CDD" id="cd00160">
    <property type="entry name" value="RhoGEF"/>
    <property type="match status" value="1"/>
</dbReference>
<dbReference type="EMBL" id="JAATJU010021600">
    <property type="protein sequence ID" value="KAH0513300.1"/>
    <property type="molecule type" value="Genomic_DNA"/>
</dbReference>
<dbReference type="PANTHER" id="PTHR45845:SF4">
    <property type="entry name" value="PLECKSTRIN HOMOLOGY DOMAIN CONTAINING, FAMILY G (WITH RHOGEF DOMAIN) MEMBER 4"/>
    <property type="match status" value="1"/>
</dbReference>
<evidence type="ECO:0000256" key="2">
    <source>
        <dbReference type="ARBA" id="ARBA00022658"/>
    </source>
</evidence>
<feature type="region of interest" description="Disordered" evidence="3">
    <location>
        <begin position="1022"/>
        <end position="1050"/>
    </location>
</feature>
<dbReference type="Gene3D" id="1.20.58.60">
    <property type="match status" value="1"/>
</dbReference>
<evidence type="ECO:0000259" key="4">
    <source>
        <dbReference type="PROSITE" id="PS50003"/>
    </source>
</evidence>
<reference evidence="6" key="1">
    <citation type="submission" date="2020-03" db="EMBL/GenBank/DDBJ databases">
        <title>Studies in the Genomics of Life Span.</title>
        <authorList>
            <person name="Glass D."/>
        </authorList>
    </citation>
    <scope>NUCLEOTIDE SEQUENCE</scope>
    <source>
        <strain evidence="6">LTLLF</strain>
        <tissue evidence="6">Muscle</tissue>
    </source>
</reference>
<evidence type="ECO:0000313" key="6">
    <source>
        <dbReference type="EMBL" id="KAH0513300.1"/>
    </source>
</evidence>
<evidence type="ECO:0000256" key="1">
    <source>
        <dbReference type="ARBA" id="ARBA00022553"/>
    </source>
</evidence>
<evidence type="ECO:0000256" key="3">
    <source>
        <dbReference type="SAM" id="MobiDB-lite"/>
    </source>
</evidence>
<dbReference type="InterPro" id="IPR001849">
    <property type="entry name" value="PH_domain"/>
</dbReference>
<dbReference type="InterPro" id="IPR000219">
    <property type="entry name" value="DH_dom"/>
</dbReference>
<feature type="region of interest" description="Disordered" evidence="3">
    <location>
        <begin position="572"/>
        <end position="599"/>
    </location>
</feature>
<protein>
    <submittedName>
        <fullName evidence="6">Puratrophin-1</fullName>
    </submittedName>
</protein>
<dbReference type="AlphaFoldDB" id="A0A8J6GLC7"/>
<comment type="caution">
    <text evidence="6">The sequence shown here is derived from an EMBL/GenBank/DDBJ whole genome shotgun (WGS) entry which is preliminary data.</text>
</comment>
<name>A0A8J6GLC7_MICOH</name>
<dbReference type="PANTHER" id="PTHR45845">
    <property type="entry name" value="RHO GUANINE NUCLEOTIDE EXCHANGE FACTOR-RELATED"/>
    <property type="match status" value="1"/>
</dbReference>